<dbReference type="AlphaFoldDB" id="A0A7J3ZJH2"/>
<feature type="transmembrane region" description="Helical" evidence="1">
    <location>
        <begin position="66"/>
        <end position="93"/>
    </location>
</feature>
<comment type="caution">
    <text evidence="2">The sequence shown here is derived from an EMBL/GenBank/DDBJ whole genome shotgun (WGS) entry which is preliminary data.</text>
</comment>
<gene>
    <name evidence="2" type="ORF">ENM78_02270</name>
</gene>
<evidence type="ECO:0000256" key="1">
    <source>
        <dbReference type="SAM" id="Phobius"/>
    </source>
</evidence>
<feature type="transmembrane region" description="Helical" evidence="1">
    <location>
        <begin position="21"/>
        <end position="41"/>
    </location>
</feature>
<accession>A0A7J3ZJH2</accession>
<proteinExistence type="predicted"/>
<evidence type="ECO:0008006" key="3">
    <source>
        <dbReference type="Google" id="ProtNLM"/>
    </source>
</evidence>
<keyword evidence="1" id="KW-0472">Membrane</keyword>
<sequence>MRGGSGRLEAAGLKVDGIEKALLSLVAVLAAIDHITSYYFLYARGLLYTTPLAERNSLPRFMYENFGWLGVAFAILASCIAVLAFYYSLRLLALRWDWLTPAPKLALATFAAVMMAVIACNAALLLRYT</sequence>
<dbReference type="EMBL" id="DRZC01000031">
    <property type="protein sequence ID" value="HHQ80276.1"/>
    <property type="molecule type" value="Genomic_DNA"/>
</dbReference>
<organism evidence="2">
    <name type="scientific">Fervidicoccus fontis</name>
    <dbReference type="NCBI Taxonomy" id="683846"/>
    <lineage>
        <taxon>Archaea</taxon>
        <taxon>Thermoproteota</taxon>
        <taxon>Thermoprotei</taxon>
        <taxon>Fervidicoccales</taxon>
        <taxon>Fervidicoccaceae</taxon>
        <taxon>Fervidicoccus</taxon>
    </lineage>
</organism>
<name>A0A7J3ZJH2_9CREN</name>
<protein>
    <recommendedName>
        <fullName evidence="3">DUF5658 domain-containing protein</fullName>
    </recommendedName>
</protein>
<keyword evidence="1" id="KW-1133">Transmembrane helix</keyword>
<reference evidence="2" key="1">
    <citation type="journal article" date="2020" name="mSystems">
        <title>Genome- and Community-Level Interaction Insights into Carbon Utilization and Element Cycling Functions of Hydrothermarchaeota in Hydrothermal Sediment.</title>
        <authorList>
            <person name="Zhou Z."/>
            <person name="Liu Y."/>
            <person name="Xu W."/>
            <person name="Pan J."/>
            <person name="Luo Z.H."/>
            <person name="Li M."/>
        </authorList>
    </citation>
    <scope>NUCLEOTIDE SEQUENCE [LARGE SCALE GENOMIC DNA]</scope>
    <source>
        <strain evidence="2">SpSt-1116</strain>
    </source>
</reference>
<keyword evidence="1" id="KW-0812">Transmembrane</keyword>
<evidence type="ECO:0000313" key="2">
    <source>
        <dbReference type="EMBL" id="HHQ80276.1"/>
    </source>
</evidence>
<feature type="transmembrane region" description="Helical" evidence="1">
    <location>
        <begin position="105"/>
        <end position="126"/>
    </location>
</feature>